<proteinExistence type="predicted"/>
<evidence type="ECO:0000313" key="2">
    <source>
        <dbReference type="EMBL" id="MDO9708568.1"/>
    </source>
</evidence>
<feature type="compositionally biased region" description="Basic and acidic residues" evidence="1">
    <location>
        <begin position="46"/>
        <end position="56"/>
    </location>
</feature>
<feature type="region of interest" description="Disordered" evidence="1">
    <location>
        <begin position="30"/>
        <end position="62"/>
    </location>
</feature>
<organism evidence="2 3">
    <name type="scientific">Paracraurococcus lichenis</name>
    <dbReference type="NCBI Taxonomy" id="3064888"/>
    <lineage>
        <taxon>Bacteria</taxon>
        <taxon>Pseudomonadati</taxon>
        <taxon>Pseudomonadota</taxon>
        <taxon>Alphaproteobacteria</taxon>
        <taxon>Acetobacterales</taxon>
        <taxon>Roseomonadaceae</taxon>
        <taxon>Paracraurococcus</taxon>
    </lineage>
</organism>
<sequence length="62" mass="7396">MDGTDMRRRMGWSRTAQATWARIAPLWQRQPHQQPVTAADCVKQGWEPERRLEPLRRAQARR</sequence>
<accession>A0ABT9DXE6</accession>
<name>A0ABT9DXE6_9PROT</name>
<comment type="caution">
    <text evidence="2">The sequence shown here is derived from an EMBL/GenBank/DDBJ whole genome shotgun (WGS) entry which is preliminary data.</text>
</comment>
<gene>
    <name evidence="2" type="ORF">Q7A36_09445</name>
</gene>
<evidence type="ECO:0000256" key="1">
    <source>
        <dbReference type="SAM" id="MobiDB-lite"/>
    </source>
</evidence>
<reference evidence="2 3" key="1">
    <citation type="submission" date="2023-08" db="EMBL/GenBank/DDBJ databases">
        <title>The draft genome sequence of Paracraurococcus sp. LOR1-02.</title>
        <authorList>
            <person name="Kingkaew E."/>
            <person name="Tanasupawat S."/>
        </authorList>
    </citation>
    <scope>NUCLEOTIDE SEQUENCE [LARGE SCALE GENOMIC DNA]</scope>
    <source>
        <strain evidence="2 3">LOR1-02</strain>
    </source>
</reference>
<dbReference type="Proteomes" id="UP001243009">
    <property type="component" value="Unassembled WGS sequence"/>
</dbReference>
<protein>
    <submittedName>
        <fullName evidence="2">Uncharacterized protein</fullName>
    </submittedName>
</protein>
<evidence type="ECO:0000313" key="3">
    <source>
        <dbReference type="Proteomes" id="UP001243009"/>
    </source>
</evidence>
<keyword evidence="3" id="KW-1185">Reference proteome</keyword>
<dbReference type="RefSeq" id="WP_305103435.1">
    <property type="nucleotide sequence ID" value="NZ_JAUTWS010000007.1"/>
</dbReference>
<dbReference type="EMBL" id="JAUTWS010000007">
    <property type="protein sequence ID" value="MDO9708568.1"/>
    <property type="molecule type" value="Genomic_DNA"/>
</dbReference>